<name>A0A0A8Z696_ARUDO</name>
<proteinExistence type="predicted"/>
<accession>A0A0A8Z696</accession>
<dbReference type="EMBL" id="GBRH01264717">
    <property type="protein sequence ID" value="JAD33178.1"/>
    <property type="molecule type" value="Transcribed_RNA"/>
</dbReference>
<evidence type="ECO:0000313" key="1">
    <source>
        <dbReference type="EMBL" id="JAD33178.1"/>
    </source>
</evidence>
<reference evidence="1" key="1">
    <citation type="submission" date="2014-09" db="EMBL/GenBank/DDBJ databases">
        <authorList>
            <person name="Magalhaes I.L.F."/>
            <person name="Oliveira U."/>
            <person name="Santos F.R."/>
            <person name="Vidigal T.H.D.A."/>
            <person name="Brescovit A.D."/>
            <person name="Santos A.J."/>
        </authorList>
    </citation>
    <scope>NUCLEOTIDE SEQUENCE</scope>
    <source>
        <tissue evidence="1">Shoot tissue taken approximately 20 cm above the soil surface</tissue>
    </source>
</reference>
<organism evidence="1">
    <name type="scientific">Arundo donax</name>
    <name type="common">Giant reed</name>
    <name type="synonym">Donax arundinaceus</name>
    <dbReference type="NCBI Taxonomy" id="35708"/>
    <lineage>
        <taxon>Eukaryota</taxon>
        <taxon>Viridiplantae</taxon>
        <taxon>Streptophyta</taxon>
        <taxon>Embryophyta</taxon>
        <taxon>Tracheophyta</taxon>
        <taxon>Spermatophyta</taxon>
        <taxon>Magnoliopsida</taxon>
        <taxon>Liliopsida</taxon>
        <taxon>Poales</taxon>
        <taxon>Poaceae</taxon>
        <taxon>PACMAD clade</taxon>
        <taxon>Arundinoideae</taxon>
        <taxon>Arundineae</taxon>
        <taxon>Arundo</taxon>
    </lineage>
</organism>
<sequence>MWAKKLGNFLGFACSRVSARGSSLDFARFA</sequence>
<protein>
    <submittedName>
        <fullName evidence="1">Uncharacterized protein</fullName>
    </submittedName>
</protein>
<dbReference type="AlphaFoldDB" id="A0A0A8Z696"/>
<reference evidence="1" key="2">
    <citation type="journal article" date="2015" name="Data Brief">
        <title>Shoot transcriptome of the giant reed, Arundo donax.</title>
        <authorList>
            <person name="Barrero R.A."/>
            <person name="Guerrero F.D."/>
            <person name="Moolhuijzen P."/>
            <person name="Goolsby J.A."/>
            <person name="Tidwell J."/>
            <person name="Bellgard S.E."/>
            <person name="Bellgard M.I."/>
        </authorList>
    </citation>
    <scope>NUCLEOTIDE SEQUENCE</scope>
    <source>
        <tissue evidence="1">Shoot tissue taken approximately 20 cm above the soil surface</tissue>
    </source>
</reference>